<accession>A0A1X7PE87</accession>
<dbReference type="Proteomes" id="UP000193083">
    <property type="component" value="Unassembled WGS sequence"/>
</dbReference>
<gene>
    <name evidence="3" type="ORF">SAMN02982922_3987</name>
</gene>
<dbReference type="InterPro" id="IPR036111">
    <property type="entry name" value="Mal/L-sulfo/L-lacto_DH-like_sf"/>
</dbReference>
<keyword evidence="4" id="KW-1185">Reference proteome</keyword>
<dbReference type="InterPro" id="IPR043143">
    <property type="entry name" value="Mal/L-sulf/L-lact_DH-like_NADP"/>
</dbReference>
<comment type="similarity">
    <text evidence="1">Belongs to the LDH2/MDH2 oxidoreductase family.</text>
</comment>
<dbReference type="Gene3D" id="3.30.1370.60">
    <property type="entry name" value="Hypothetical oxidoreductase yiak, domain 2"/>
    <property type="match status" value="1"/>
</dbReference>
<evidence type="ECO:0000256" key="1">
    <source>
        <dbReference type="ARBA" id="ARBA00006056"/>
    </source>
</evidence>
<dbReference type="SUPFAM" id="SSF89733">
    <property type="entry name" value="L-sulfolactate dehydrogenase-like"/>
    <property type="match status" value="1"/>
</dbReference>
<protein>
    <submittedName>
        <fullName evidence="3">(2R)-3-sulfolactate dehydrogenase (NADP+)</fullName>
    </submittedName>
</protein>
<proteinExistence type="inferred from homology"/>
<organism evidence="3 4">
    <name type="scientific">Mesorhizobium australicum</name>
    <dbReference type="NCBI Taxonomy" id="536018"/>
    <lineage>
        <taxon>Bacteria</taxon>
        <taxon>Pseudomonadati</taxon>
        <taxon>Pseudomonadota</taxon>
        <taxon>Alphaproteobacteria</taxon>
        <taxon>Hyphomicrobiales</taxon>
        <taxon>Phyllobacteriaceae</taxon>
        <taxon>Mesorhizobium</taxon>
    </lineage>
</organism>
<evidence type="ECO:0000256" key="2">
    <source>
        <dbReference type="ARBA" id="ARBA00023002"/>
    </source>
</evidence>
<dbReference type="InterPro" id="IPR003767">
    <property type="entry name" value="Malate/L-lactate_DH-like"/>
</dbReference>
<sequence length="335" mass="34511">MTQEIVPVDAAHALVASALTASNTSIENAGLVADALVGAELVGQVGHGLRRVVAYAAQVRAGKVDGHAVPKLVRTRPSAVHVDAGSGFAYPAFDLATRELRDMATSQGIAVAGIFRSHHAGVTGLAVEALAEAGLIALMFANAPASISPWGGRTPLYGTDPIAFACPVEGTFPIVIDLSLSKVARGKIMAAEQKGEPIPEGWAFDRDGRPTTDASAAMAGTMVPVGDAKGTALALMVELLAAGLTGANYAYEQTSFFNAVGGPPGSGQTIIAIDPQAFGGVRALGRFAEMAEAIMQVDGARVPGARRHEMRARLRRDGISVDSVLLNEIKQIAAL</sequence>
<dbReference type="EMBL" id="FXBL01000004">
    <property type="protein sequence ID" value="SMH49691.1"/>
    <property type="molecule type" value="Genomic_DNA"/>
</dbReference>
<dbReference type="PANTHER" id="PTHR11091">
    <property type="entry name" value="OXIDOREDUCTASE-RELATED"/>
    <property type="match status" value="1"/>
</dbReference>
<reference evidence="3 4" key="1">
    <citation type="submission" date="2017-04" db="EMBL/GenBank/DDBJ databases">
        <authorList>
            <person name="Afonso C.L."/>
            <person name="Miller P.J."/>
            <person name="Scott M.A."/>
            <person name="Spackman E."/>
            <person name="Goraichik I."/>
            <person name="Dimitrov K.M."/>
            <person name="Suarez D.L."/>
            <person name="Swayne D.E."/>
        </authorList>
    </citation>
    <scope>NUCLEOTIDE SEQUENCE [LARGE SCALE GENOMIC DNA]</scope>
    <source>
        <strain evidence="3 4">B5P</strain>
    </source>
</reference>
<dbReference type="AlphaFoldDB" id="A0A1X7PE87"/>
<keyword evidence="2" id="KW-0560">Oxidoreductase</keyword>
<name>A0A1X7PE87_9HYPH</name>
<evidence type="ECO:0000313" key="4">
    <source>
        <dbReference type="Proteomes" id="UP000193083"/>
    </source>
</evidence>
<dbReference type="Pfam" id="PF02615">
    <property type="entry name" value="Ldh_2"/>
    <property type="match status" value="1"/>
</dbReference>
<dbReference type="RefSeq" id="WP_085465730.1">
    <property type="nucleotide sequence ID" value="NZ_FXBL01000004.1"/>
</dbReference>
<dbReference type="GO" id="GO:0016491">
    <property type="term" value="F:oxidoreductase activity"/>
    <property type="evidence" value="ECO:0007669"/>
    <property type="project" value="UniProtKB-KW"/>
</dbReference>
<dbReference type="Gene3D" id="1.10.1530.10">
    <property type="match status" value="1"/>
</dbReference>
<dbReference type="PANTHER" id="PTHR11091:SF0">
    <property type="entry name" value="MALATE DEHYDROGENASE"/>
    <property type="match status" value="1"/>
</dbReference>
<evidence type="ECO:0000313" key="3">
    <source>
        <dbReference type="EMBL" id="SMH49691.1"/>
    </source>
</evidence>
<dbReference type="InterPro" id="IPR043144">
    <property type="entry name" value="Mal/L-sulf/L-lact_DH-like_ah"/>
</dbReference>